<evidence type="ECO:0000256" key="1">
    <source>
        <dbReference type="SAM" id="MobiDB-lite"/>
    </source>
</evidence>
<accession>A0AAE1EM94</accession>
<keyword evidence="2" id="KW-0812">Transmembrane</keyword>
<reference evidence="3" key="1">
    <citation type="submission" date="2023-10" db="EMBL/GenBank/DDBJ databases">
        <title>Genome assemblies of two species of porcelain crab, Petrolisthes cinctipes and Petrolisthes manimaculis (Anomura: Porcellanidae).</title>
        <authorList>
            <person name="Angst P."/>
        </authorList>
    </citation>
    <scope>NUCLEOTIDE SEQUENCE</scope>
    <source>
        <strain evidence="3">PB745_01</strain>
        <tissue evidence="3">Gill</tissue>
    </source>
</reference>
<feature type="compositionally biased region" description="Basic residues" evidence="1">
    <location>
        <begin position="1"/>
        <end position="11"/>
    </location>
</feature>
<evidence type="ECO:0000313" key="4">
    <source>
        <dbReference type="Proteomes" id="UP001286313"/>
    </source>
</evidence>
<keyword evidence="2" id="KW-0472">Membrane</keyword>
<dbReference type="Proteomes" id="UP001286313">
    <property type="component" value="Unassembled WGS sequence"/>
</dbReference>
<name>A0AAE1EM94_PETCI</name>
<keyword evidence="2" id="KW-1133">Transmembrane helix</keyword>
<dbReference type="AlphaFoldDB" id="A0AAE1EM94"/>
<comment type="caution">
    <text evidence="3">The sequence shown here is derived from an EMBL/GenBank/DDBJ whole genome shotgun (WGS) entry which is preliminary data.</text>
</comment>
<feature type="region of interest" description="Disordered" evidence="1">
    <location>
        <begin position="1"/>
        <end position="28"/>
    </location>
</feature>
<dbReference type="EMBL" id="JAWQEG010005566">
    <property type="protein sequence ID" value="KAK3857592.1"/>
    <property type="molecule type" value="Genomic_DNA"/>
</dbReference>
<organism evidence="3 4">
    <name type="scientific">Petrolisthes cinctipes</name>
    <name type="common">Flat porcelain crab</name>
    <dbReference type="NCBI Taxonomy" id="88211"/>
    <lineage>
        <taxon>Eukaryota</taxon>
        <taxon>Metazoa</taxon>
        <taxon>Ecdysozoa</taxon>
        <taxon>Arthropoda</taxon>
        <taxon>Crustacea</taxon>
        <taxon>Multicrustacea</taxon>
        <taxon>Malacostraca</taxon>
        <taxon>Eumalacostraca</taxon>
        <taxon>Eucarida</taxon>
        <taxon>Decapoda</taxon>
        <taxon>Pleocyemata</taxon>
        <taxon>Anomura</taxon>
        <taxon>Galatheoidea</taxon>
        <taxon>Porcellanidae</taxon>
        <taxon>Petrolisthes</taxon>
    </lineage>
</organism>
<sequence>MIRQCKRRTGRDRHSEEEDEGTRLSVSHPYTLSPEELNYLARTEFAVRDSGFDSPPGRTKWLGMTFDLRGVCGGATTTSHSLSHPQLLHLHLAPPPVPQLLRFLSFFTSSNTGIQLTLSINFTSTQTTKHSYLQLHLQHLKTTSFLYLIPSYLYSLVFFPLPLPSLALAPVLPSTGFPPGFVRPPPGHQAGVRLGGREVGRKGCWMWLNGAGWLASTEG</sequence>
<feature type="transmembrane region" description="Helical" evidence="2">
    <location>
        <begin position="145"/>
        <end position="163"/>
    </location>
</feature>
<gene>
    <name evidence="3" type="ORF">Pcinc_036162</name>
</gene>
<evidence type="ECO:0000256" key="2">
    <source>
        <dbReference type="SAM" id="Phobius"/>
    </source>
</evidence>
<keyword evidence="4" id="KW-1185">Reference proteome</keyword>
<proteinExistence type="predicted"/>
<evidence type="ECO:0000313" key="3">
    <source>
        <dbReference type="EMBL" id="KAK3857592.1"/>
    </source>
</evidence>
<protein>
    <submittedName>
        <fullName evidence="3">Uncharacterized protein</fullName>
    </submittedName>
</protein>